<proteinExistence type="inferred from homology"/>
<evidence type="ECO:0000256" key="3">
    <source>
        <dbReference type="ARBA" id="ARBA00022729"/>
    </source>
</evidence>
<dbReference type="KEGG" id="ajp:AMJAP_1757"/>
<dbReference type="PROSITE" id="PS51257">
    <property type="entry name" value="PROKAR_LIPOPROTEIN"/>
    <property type="match status" value="1"/>
</dbReference>
<sequence length="384" mass="43089">MYRGLSVGVVYVLLLLLAGCSSPPNDPVKIGVVLPLSGPFQIYGEQGLKGAMLAVDQINASGGVLGRPLELIVRDNQTNPTLAVQHSRELIQADNVFALMGPVSSAARFAMSEVAEQHKTPLLYGIDYEGHHYNRYLINYSIVPEHYIWPVVPYLVKNSGKKYFIFGYDYIWPHNMAEEISRQVGIHGGEIKGVEFTPFDVTDYTPVFTRIKASGADNLMLILPGKDGFNFLNQMAAFDFERDIKTVAFAADETYLSQVEPEALEGVMTALHFFSSWSNPVFDKFVKEYGIKFGKDKPVTYASKSHYDLVYFLESAIKKAGTIEQEKVVDAFEDLTLYANEAEVRLRPDHHFDLPMFLAKFSVGELNVIETLNTVSPKDQRHKR</sequence>
<dbReference type="Gene3D" id="3.40.50.2300">
    <property type="match status" value="2"/>
</dbReference>
<name>A0A7R6PH28_9GAMM</name>
<evidence type="ECO:0000256" key="1">
    <source>
        <dbReference type="ARBA" id="ARBA00010062"/>
    </source>
</evidence>
<evidence type="ECO:0000256" key="2">
    <source>
        <dbReference type="ARBA" id="ARBA00022448"/>
    </source>
</evidence>
<keyword evidence="7" id="KW-1185">Reference proteome</keyword>
<dbReference type="EMBL" id="AP014545">
    <property type="protein sequence ID" value="BBB26352.1"/>
    <property type="molecule type" value="Genomic_DNA"/>
</dbReference>
<dbReference type="InterPro" id="IPR028081">
    <property type="entry name" value="Leu-bd"/>
</dbReference>
<dbReference type="PANTHER" id="PTHR47628:SF1">
    <property type="entry name" value="ALIPHATIC AMIDASE EXPRESSION-REGULATING PROTEIN"/>
    <property type="match status" value="1"/>
</dbReference>
<keyword evidence="3" id="KW-0732">Signal</keyword>
<dbReference type="InterPro" id="IPR028082">
    <property type="entry name" value="Peripla_BP_I"/>
</dbReference>
<evidence type="ECO:0000313" key="6">
    <source>
        <dbReference type="EMBL" id="BBB26352.1"/>
    </source>
</evidence>
<dbReference type="Proteomes" id="UP000595663">
    <property type="component" value="Chromosome"/>
</dbReference>
<dbReference type="AlphaFoldDB" id="A0A7R6PH28"/>
<gene>
    <name evidence="6" type="ORF">AMJAP_1757</name>
</gene>
<dbReference type="OrthoDB" id="5288800at2"/>
<dbReference type="SUPFAM" id="SSF53822">
    <property type="entry name" value="Periplasmic binding protein-like I"/>
    <property type="match status" value="1"/>
</dbReference>
<keyword evidence="2" id="KW-0813">Transport</keyword>
<evidence type="ECO:0000259" key="5">
    <source>
        <dbReference type="Pfam" id="PF13458"/>
    </source>
</evidence>
<dbReference type="PANTHER" id="PTHR47628">
    <property type="match status" value="1"/>
</dbReference>
<dbReference type="PRINTS" id="PR00337">
    <property type="entry name" value="LEUILEVALBP"/>
</dbReference>
<dbReference type="CDD" id="cd06331">
    <property type="entry name" value="PBP1_AmiC-like"/>
    <property type="match status" value="1"/>
</dbReference>
<evidence type="ECO:0000313" key="7">
    <source>
        <dbReference type="Proteomes" id="UP000595663"/>
    </source>
</evidence>
<feature type="domain" description="Leucine-binding protein" evidence="5">
    <location>
        <begin position="27"/>
        <end position="361"/>
    </location>
</feature>
<reference evidence="6 7" key="1">
    <citation type="journal article" date="2008" name="Int. J. Syst. Evol. Microbiol.">
        <title>Amphritea japonica sp. nov. and Amphritea balenae sp. nov., isolated from the sediment adjacent to sperm whale carcasses off Kagoshima, Japan.</title>
        <authorList>
            <person name="Miyazaki M."/>
            <person name="Nogi Y."/>
            <person name="Fujiwara Y."/>
            <person name="Kawato M."/>
            <person name="Nagahama T."/>
            <person name="Kubokawa K."/>
            <person name="Horikoshi K."/>
        </authorList>
    </citation>
    <scope>NUCLEOTIDE SEQUENCE [LARGE SCALE GENOMIC DNA]</scope>
    <source>
        <strain evidence="6 7">ATCC BAA-1530</strain>
    </source>
</reference>
<accession>A0A7R6PH28</accession>
<dbReference type="RefSeq" id="WP_019622323.1">
    <property type="nucleotide sequence ID" value="NZ_AP014545.1"/>
</dbReference>
<dbReference type="GO" id="GO:0006865">
    <property type="term" value="P:amino acid transport"/>
    <property type="evidence" value="ECO:0007669"/>
    <property type="project" value="UniProtKB-KW"/>
</dbReference>
<organism evidence="6 7">
    <name type="scientific">Amphritea japonica ATCC BAA-1530</name>
    <dbReference type="NCBI Taxonomy" id="1278309"/>
    <lineage>
        <taxon>Bacteria</taxon>
        <taxon>Pseudomonadati</taxon>
        <taxon>Pseudomonadota</taxon>
        <taxon>Gammaproteobacteria</taxon>
        <taxon>Oceanospirillales</taxon>
        <taxon>Oceanospirillaceae</taxon>
        <taxon>Amphritea</taxon>
    </lineage>
</organism>
<protein>
    <submittedName>
        <fullName evidence="6">Branched-chain amino acid transport system substrate-binding protein</fullName>
    </submittedName>
</protein>
<comment type="similarity">
    <text evidence="1">Belongs to the leucine-binding protein family.</text>
</comment>
<dbReference type="Pfam" id="PF13458">
    <property type="entry name" value="Peripla_BP_6"/>
    <property type="match status" value="1"/>
</dbReference>
<dbReference type="InterPro" id="IPR000709">
    <property type="entry name" value="Leu_Ile_Val-bd"/>
</dbReference>
<evidence type="ECO:0000256" key="4">
    <source>
        <dbReference type="ARBA" id="ARBA00022970"/>
    </source>
</evidence>
<keyword evidence="4" id="KW-0029">Amino-acid transport</keyword>